<accession>A0A4Z2EM26</accession>
<proteinExistence type="predicted"/>
<dbReference type="Proteomes" id="UP000314294">
    <property type="component" value="Unassembled WGS sequence"/>
</dbReference>
<dbReference type="EMBL" id="SRLO01005427">
    <property type="protein sequence ID" value="TNN29621.1"/>
    <property type="molecule type" value="Genomic_DNA"/>
</dbReference>
<organism evidence="1 2">
    <name type="scientific">Liparis tanakae</name>
    <name type="common">Tanaka's snailfish</name>
    <dbReference type="NCBI Taxonomy" id="230148"/>
    <lineage>
        <taxon>Eukaryota</taxon>
        <taxon>Metazoa</taxon>
        <taxon>Chordata</taxon>
        <taxon>Craniata</taxon>
        <taxon>Vertebrata</taxon>
        <taxon>Euteleostomi</taxon>
        <taxon>Actinopterygii</taxon>
        <taxon>Neopterygii</taxon>
        <taxon>Teleostei</taxon>
        <taxon>Neoteleostei</taxon>
        <taxon>Acanthomorphata</taxon>
        <taxon>Eupercaria</taxon>
        <taxon>Perciformes</taxon>
        <taxon>Cottioidei</taxon>
        <taxon>Cottales</taxon>
        <taxon>Liparidae</taxon>
        <taxon>Liparis</taxon>
    </lineage>
</organism>
<comment type="caution">
    <text evidence="1">The sequence shown here is derived from an EMBL/GenBank/DDBJ whole genome shotgun (WGS) entry which is preliminary data.</text>
</comment>
<name>A0A4Z2EM26_9TELE</name>
<reference evidence="1 2" key="1">
    <citation type="submission" date="2019-03" db="EMBL/GenBank/DDBJ databases">
        <title>First draft genome of Liparis tanakae, snailfish: a comprehensive survey of snailfish specific genes.</title>
        <authorList>
            <person name="Kim W."/>
            <person name="Song I."/>
            <person name="Jeong J.-H."/>
            <person name="Kim D."/>
            <person name="Kim S."/>
            <person name="Ryu S."/>
            <person name="Song J.Y."/>
            <person name="Lee S.K."/>
        </authorList>
    </citation>
    <scope>NUCLEOTIDE SEQUENCE [LARGE SCALE GENOMIC DNA]</scope>
    <source>
        <tissue evidence="1">Muscle</tissue>
    </source>
</reference>
<gene>
    <name evidence="1" type="ORF">EYF80_060229</name>
</gene>
<protein>
    <submittedName>
        <fullName evidence="1">Uncharacterized protein</fullName>
    </submittedName>
</protein>
<evidence type="ECO:0000313" key="1">
    <source>
        <dbReference type="EMBL" id="TNN29621.1"/>
    </source>
</evidence>
<sequence length="85" mass="9615">MSAHKKLLYITAELCSAFLSPVHRAVDVPVNTTCVPHVDRCRVHIHMLPSGWMKRVTVGQYEEGRGDAVSATVLCQRRERRMGRV</sequence>
<evidence type="ECO:0000313" key="2">
    <source>
        <dbReference type="Proteomes" id="UP000314294"/>
    </source>
</evidence>
<dbReference type="AlphaFoldDB" id="A0A4Z2EM26"/>
<keyword evidence="2" id="KW-1185">Reference proteome</keyword>